<protein>
    <submittedName>
        <fullName evidence="2">Uncharacterized protein</fullName>
    </submittedName>
</protein>
<keyword evidence="3" id="KW-1185">Reference proteome</keyword>
<evidence type="ECO:0000313" key="2">
    <source>
        <dbReference type="EMBL" id="GHB56178.1"/>
    </source>
</evidence>
<accession>A0ABQ3EZQ0</accession>
<sequence>MLVVALLTPPVMLAAVLALGRYEERLLGAPAAGPARRPAPAPPPRVHRPPGAHRRVAVGRVTRFPVRNELV</sequence>
<evidence type="ECO:0000256" key="1">
    <source>
        <dbReference type="SAM" id="MobiDB-lite"/>
    </source>
</evidence>
<name>A0ABQ3EZQ0_9ACTN</name>
<dbReference type="EMBL" id="BMVP01000004">
    <property type="protein sequence ID" value="GHB56178.1"/>
    <property type="molecule type" value="Genomic_DNA"/>
</dbReference>
<reference evidence="3" key="1">
    <citation type="journal article" date="2019" name="Int. J. Syst. Evol. Microbiol.">
        <title>The Global Catalogue of Microorganisms (GCM) 10K type strain sequencing project: providing services to taxonomists for standard genome sequencing and annotation.</title>
        <authorList>
            <consortium name="The Broad Institute Genomics Platform"/>
            <consortium name="The Broad Institute Genome Sequencing Center for Infectious Disease"/>
            <person name="Wu L."/>
            <person name="Ma J."/>
        </authorList>
    </citation>
    <scope>NUCLEOTIDE SEQUENCE [LARGE SCALE GENOMIC DNA]</scope>
    <source>
        <strain evidence="3">JCM 4738</strain>
    </source>
</reference>
<dbReference type="RefSeq" id="WP_190184413.1">
    <property type="nucleotide sequence ID" value="NZ_BMVP01000004.1"/>
</dbReference>
<organism evidence="2 3">
    <name type="scientific">Streptomyces cirratus</name>
    <dbReference type="NCBI Taxonomy" id="68187"/>
    <lineage>
        <taxon>Bacteria</taxon>
        <taxon>Bacillati</taxon>
        <taxon>Actinomycetota</taxon>
        <taxon>Actinomycetes</taxon>
        <taxon>Kitasatosporales</taxon>
        <taxon>Streptomycetaceae</taxon>
        <taxon>Streptomyces</taxon>
    </lineage>
</organism>
<comment type="caution">
    <text evidence="2">The sequence shown here is derived from an EMBL/GenBank/DDBJ whole genome shotgun (WGS) entry which is preliminary data.</text>
</comment>
<gene>
    <name evidence="2" type="ORF">GCM10010347_27790</name>
</gene>
<dbReference type="Proteomes" id="UP000642673">
    <property type="component" value="Unassembled WGS sequence"/>
</dbReference>
<proteinExistence type="predicted"/>
<feature type="region of interest" description="Disordered" evidence="1">
    <location>
        <begin position="30"/>
        <end position="52"/>
    </location>
</feature>
<evidence type="ECO:0000313" key="3">
    <source>
        <dbReference type="Proteomes" id="UP000642673"/>
    </source>
</evidence>